<accession>A0A412CGU6</accession>
<dbReference type="InterPro" id="IPR006260">
    <property type="entry name" value="TonB/TolA_C"/>
</dbReference>
<feature type="transmembrane region" description="Helical" evidence="11">
    <location>
        <begin position="12"/>
        <end position="31"/>
    </location>
</feature>
<evidence type="ECO:0000256" key="1">
    <source>
        <dbReference type="ARBA" id="ARBA00004383"/>
    </source>
</evidence>
<evidence type="ECO:0000256" key="10">
    <source>
        <dbReference type="SAM" id="MobiDB-lite"/>
    </source>
</evidence>
<dbReference type="SUPFAM" id="SSF74653">
    <property type="entry name" value="TolA/TonB C-terminal domain"/>
    <property type="match status" value="1"/>
</dbReference>
<keyword evidence="8 11" id="KW-1133">Transmembrane helix</keyword>
<evidence type="ECO:0000256" key="11">
    <source>
        <dbReference type="SAM" id="Phobius"/>
    </source>
</evidence>
<evidence type="ECO:0000313" key="13">
    <source>
        <dbReference type="EMBL" id="RGQ85468.1"/>
    </source>
</evidence>
<evidence type="ECO:0000256" key="9">
    <source>
        <dbReference type="ARBA" id="ARBA00023136"/>
    </source>
</evidence>
<evidence type="ECO:0000256" key="2">
    <source>
        <dbReference type="ARBA" id="ARBA00006555"/>
    </source>
</evidence>
<keyword evidence="9 11" id="KW-0472">Membrane</keyword>
<evidence type="ECO:0000256" key="8">
    <source>
        <dbReference type="ARBA" id="ARBA00022989"/>
    </source>
</evidence>
<sequence length="278" mass="30074">MKKHIWKKSFSISFVFHFIVVITIGAMVAGFHQEIQRPKEELITVNLADTPEQIAKAQEKSSFNSFSRDIENIFKHNSDNDNQNIENKNNEVNENKDIKQINNVENKQIEKDEISAEDGILPASNNITNTISEDDTQAISGGIGQGDGENFSGSENKNSGSGSGSGSTAEGMVGGDSERANGRANVTEDRYSVASRFAQAVENHKSYPYAAVRLNQQGTVIINVTIDAKGNLISAGVVSSVNGNLDKAALNAVYNACPFSHGLGESISMNVPVNFYLN</sequence>
<dbReference type="NCBIfam" id="TIGR01352">
    <property type="entry name" value="tonB_Cterm"/>
    <property type="match status" value="1"/>
</dbReference>
<evidence type="ECO:0000256" key="6">
    <source>
        <dbReference type="ARBA" id="ARBA00022692"/>
    </source>
</evidence>
<dbReference type="InterPro" id="IPR051045">
    <property type="entry name" value="TonB-dependent_transducer"/>
</dbReference>
<dbReference type="GO" id="GO:0015031">
    <property type="term" value="P:protein transport"/>
    <property type="evidence" value="ECO:0007669"/>
    <property type="project" value="UniProtKB-KW"/>
</dbReference>
<dbReference type="EMBL" id="QRTP01000004">
    <property type="protein sequence ID" value="RGQ85468.1"/>
    <property type="molecule type" value="Genomic_DNA"/>
</dbReference>
<comment type="subcellular location">
    <subcellularLocation>
        <location evidence="1">Cell inner membrane</location>
        <topology evidence="1">Single-pass membrane protein</topology>
        <orientation evidence="1">Periplasmic side</orientation>
    </subcellularLocation>
</comment>
<feature type="compositionally biased region" description="Basic and acidic residues" evidence="10">
    <location>
        <begin position="88"/>
        <end position="99"/>
    </location>
</feature>
<dbReference type="RefSeq" id="WP_118035544.1">
    <property type="nucleotide sequence ID" value="NZ_QRTP01000004.1"/>
</dbReference>
<keyword evidence="6 11" id="KW-0812">Transmembrane</keyword>
<dbReference type="GO" id="GO:0055085">
    <property type="term" value="P:transmembrane transport"/>
    <property type="evidence" value="ECO:0007669"/>
    <property type="project" value="InterPro"/>
</dbReference>
<evidence type="ECO:0000256" key="3">
    <source>
        <dbReference type="ARBA" id="ARBA00022448"/>
    </source>
</evidence>
<evidence type="ECO:0000313" key="14">
    <source>
        <dbReference type="Proteomes" id="UP000286147"/>
    </source>
</evidence>
<keyword evidence="7" id="KW-0653">Protein transport</keyword>
<comment type="caution">
    <text evidence="13">The sequence shown here is derived from an EMBL/GenBank/DDBJ whole genome shotgun (WGS) entry which is preliminary data.</text>
</comment>
<evidence type="ECO:0000256" key="7">
    <source>
        <dbReference type="ARBA" id="ARBA00022927"/>
    </source>
</evidence>
<dbReference type="PANTHER" id="PTHR33446">
    <property type="entry name" value="PROTEIN TONB-RELATED"/>
    <property type="match status" value="1"/>
</dbReference>
<gene>
    <name evidence="13" type="ORF">DWY77_02340</name>
</gene>
<organism evidence="13 14">
    <name type="scientific">Megamonas rupellensis</name>
    <dbReference type="NCBI Taxonomy" id="491921"/>
    <lineage>
        <taxon>Bacteria</taxon>
        <taxon>Bacillati</taxon>
        <taxon>Bacillota</taxon>
        <taxon>Negativicutes</taxon>
        <taxon>Selenomonadales</taxon>
        <taxon>Selenomonadaceae</taxon>
        <taxon>Megamonas</taxon>
    </lineage>
</organism>
<feature type="domain" description="TonB C-terminal" evidence="12">
    <location>
        <begin position="192"/>
        <end position="278"/>
    </location>
</feature>
<evidence type="ECO:0000256" key="5">
    <source>
        <dbReference type="ARBA" id="ARBA00022519"/>
    </source>
</evidence>
<evidence type="ECO:0000259" key="12">
    <source>
        <dbReference type="PROSITE" id="PS52015"/>
    </source>
</evidence>
<evidence type="ECO:0000256" key="4">
    <source>
        <dbReference type="ARBA" id="ARBA00022475"/>
    </source>
</evidence>
<name>A0A412CGU6_9FIRM</name>
<feature type="compositionally biased region" description="Basic and acidic residues" evidence="10">
    <location>
        <begin position="176"/>
        <end position="187"/>
    </location>
</feature>
<dbReference type="GO" id="GO:0005886">
    <property type="term" value="C:plasma membrane"/>
    <property type="evidence" value="ECO:0007669"/>
    <property type="project" value="UniProtKB-SubCell"/>
</dbReference>
<dbReference type="AlphaFoldDB" id="A0A412CGU6"/>
<protein>
    <submittedName>
        <fullName evidence="13">Energy transducer TonB</fullName>
    </submittedName>
</protein>
<feature type="region of interest" description="Disordered" evidence="10">
    <location>
        <begin position="128"/>
        <end position="187"/>
    </location>
</feature>
<comment type="similarity">
    <text evidence="2">Belongs to the TonB family.</text>
</comment>
<reference evidence="13 14" key="1">
    <citation type="submission" date="2018-08" db="EMBL/GenBank/DDBJ databases">
        <title>A genome reference for cultivated species of the human gut microbiota.</title>
        <authorList>
            <person name="Zou Y."/>
            <person name="Xue W."/>
            <person name="Luo G."/>
        </authorList>
    </citation>
    <scope>NUCLEOTIDE SEQUENCE [LARGE SCALE GENOMIC DNA]</scope>
    <source>
        <strain evidence="13 14">AF27-12</strain>
    </source>
</reference>
<keyword evidence="3" id="KW-0813">Transport</keyword>
<dbReference type="Gene3D" id="3.30.1150.10">
    <property type="match status" value="1"/>
</dbReference>
<keyword evidence="5" id="KW-0997">Cell inner membrane</keyword>
<dbReference type="InterPro" id="IPR037682">
    <property type="entry name" value="TonB_C"/>
</dbReference>
<proteinExistence type="inferred from homology"/>
<feature type="region of interest" description="Disordered" evidence="10">
    <location>
        <begin position="75"/>
        <end position="99"/>
    </location>
</feature>
<feature type="compositionally biased region" description="Low complexity" evidence="10">
    <location>
        <begin position="148"/>
        <end position="171"/>
    </location>
</feature>
<keyword evidence="4" id="KW-1003">Cell membrane</keyword>
<dbReference type="Proteomes" id="UP000286147">
    <property type="component" value="Unassembled WGS sequence"/>
</dbReference>
<dbReference type="Pfam" id="PF03544">
    <property type="entry name" value="TonB_C"/>
    <property type="match status" value="1"/>
</dbReference>
<dbReference type="PROSITE" id="PS52015">
    <property type="entry name" value="TONB_CTD"/>
    <property type="match status" value="1"/>
</dbReference>